<feature type="compositionally biased region" description="Polar residues" evidence="2">
    <location>
        <begin position="126"/>
        <end position="138"/>
    </location>
</feature>
<name>A0A6C0FWB4_9BACL</name>
<keyword evidence="4" id="KW-0132">Cell division</keyword>
<feature type="region of interest" description="Disordered" evidence="2">
    <location>
        <begin position="1"/>
        <end position="25"/>
    </location>
</feature>
<keyword evidence="3" id="KW-1133">Transmembrane helix</keyword>
<dbReference type="AlphaFoldDB" id="A0A6C0FWB4"/>
<keyword evidence="5" id="KW-1185">Reference proteome</keyword>
<dbReference type="GO" id="GO:0051301">
    <property type="term" value="P:cell division"/>
    <property type="evidence" value="ECO:0007669"/>
    <property type="project" value="UniProtKB-KW"/>
</dbReference>
<feature type="compositionally biased region" description="Basic and acidic residues" evidence="2">
    <location>
        <begin position="109"/>
        <end position="120"/>
    </location>
</feature>
<keyword evidence="4" id="KW-0131">Cell cycle</keyword>
<evidence type="ECO:0000313" key="5">
    <source>
        <dbReference type="Proteomes" id="UP000476064"/>
    </source>
</evidence>
<sequence>MAYINGNLAMQPKRKPERQPSYRETKKVVTRRKPIPVQEKLLYLFTILVCVVVAGVIIFRYAQIYQMEQEIATLSAKQTKLEEQIATLTTQKEIANDPKTLMEKAKEQGMVKADEKDDNSVKVTVPASTDETTLANKD</sequence>
<proteinExistence type="predicted"/>
<evidence type="ECO:0000313" key="4">
    <source>
        <dbReference type="EMBL" id="QHT60342.1"/>
    </source>
</evidence>
<keyword evidence="1" id="KW-0175">Coiled coil</keyword>
<evidence type="ECO:0000256" key="2">
    <source>
        <dbReference type="SAM" id="MobiDB-lite"/>
    </source>
</evidence>
<dbReference type="Pfam" id="PF04977">
    <property type="entry name" value="DivIC"/>
    <property type="match status" value="1"/>
</dbReference>
<dbReference type="Proteomes" id="UP000476064">
    <property type="component" value="Chromosome"/>
</dbReference>
<dbReference type="RefSeq" id="WP_162356484.1">
    <property type="nucleotide sequence ID" value="NZ_CP048209.1"/>
</dbReference>
<dbReference type="EMBL" id="CP048209">
    <property type="protein sequence ID" value="QHT60342.1"/>
    <property type="molecule type" value="Genomic_DNA"/>
</dbReference>
<feature type="region of interest" description="Disordered" evidence="2">
    <location>
        <begin position="109"/>
        <end position="138"/>
    </location>
</feature>
<protein>
    <submittedName>
        <fullName evidence="4">Cell division initiation protein</fullName>
    </submittedName>
</protein>
<gene>
    <name evidence="4" type="ORF">GXP70_10575</name>
</gene>
<feature type="coiled-coil region" evidence="1">
    <location>
        <begin position="64"/>
        <end position="91"/>
    </location>
</feature>
<dbReference type="InterPro" id="IPR007060">
    <property type="entry name" value="FtsL/DivIC"/>
</dbReference>
<evidence type="ECO:0000256" key="1">
    <source>
        <dbReference type="SAM" id="Coils"/>
    </source>
</evidence>
<accession>A0A6C0FWB4</accession>
<keyword evidence="3" id="KW-0472">Membrane</keyword>
<keyword evidence="3" id="KW-0812">Transmembrane</keyword>
<dbReference type="KEGG" id="plyc:GXP70_10575"/>
<feature type="transmembrane region" description="Helical" evidence="3">
    <location>
        <begin position="41"/>
        <end position="62"/>
    </location>
</feature>
<organism evidence="4 5">
    <name type="scientific">Paenibacillus lycopersici</name>
    <dbReference type="NCBI Taxonomy" id="2704462"/>
    <lineage>
        <taxon>Bacteria</taxon>
        <taxon>Bacillati</taxon>
        <taxon>Bacillota</taxon>
        <taxon>Bacilli</taxon>
        <taxon>Bacillales</taxon>
        <taxon>Paenibacillaceae</taxon>
        <taxon>Paenibacillus</taxon>
    </lineage>
</organism>
<evidence type="ECO:0000256" key="3">
    <source>
        <dbReference type="SAM" id="Phobius"/>
    </source>
</evidence>
<reference evidence="4 5" key="1">
    <citation type="submission" date="2020-01" db="EMBL/GenBank/DDBJ databases">
        <title>Paenibacillus sp. nov., isolated from tomato rhizosphere.</title>
        <authorList>
            <person name="Weon H.-Y."/>
            <person name="Lee S.A."/>
        </authorList>
    </citation>
    <scope>NUCLEOTIDE SEQUENCE [LARGE SCALE GENOMIC DNA]</scope>
    <source>
        <strain evidence="4 5">12200R-189</strain>
    </source>
</reference>